<evidence type="ECO:0000256" key="2">
    <source>
        <dbReference type="ARBA" id="ARBA00022692"/>
    </source>
</evidence>
<evidence type="ECO:0000259" key="6">
    <source>
        <dbReference type="Pfam" id="PF04932"/>
    </source>
</evidence>
<dbReference type="PANTHER" id="PTHR37422">
    <property type="entry name" value="TEICHURONIC ACID BIOSYNTHESIS PROTEIN TUAE"/>
    <property type="match status" value="1"/>
</dbReference>
<name>G0A3H6_METMM</name>
<dbReference type="GO" id="GO:0016020">
    <property type="term" value="C:membrane"/>
    <property type="evidence" value="ECO:0007669"/>
    <property type="project" value="UniProtKB-SubCell"/>
</dbReference>
<dbReference type="KEGG" id="mmt:Metme_1859"/>
<feature type="transmembrane region" description="Helical" evidence="5">
    <location>
        <begin position="247"/>
        <end position="270"/>
    </location>
</feature>
<protein>
    <submittedName>
        <fullName evidence="7">O-antigen polymerase</fullName>
    </submittedName>
</protein>
<evidence type="ECO:0000256" key="1">
    <source>
        <dbReference type="ARBA" id="ARBA00004141"/>
    </source>
</evidence>
<keyword evidence="8" id="KW-1185">Reference proteome</keyword>
<feature type="transmembrane region" description="Helical" evidence="5">
    <location>
        <begin position="355"/>
        <end position="373"/>
    </location>
</feature>
<organism evidence="7 8">
    <name type="scientific">Methylomonas methanica (strain DSM 25384 / MC09)</name>
    <dbReference type="NCBI Taxonomy" id="857087"/>
    <lineage>
        <taxon>Bacteria</taxon>
        <taxon>Pseudomonadati</taxon>
        <taxon>Pseudomonadota</taxon>
        <taxon>Gammaproteobacteria</taxon>
        <taxon>Methylococcales</taxon>
        <taxon>Methylococcaceae</taxon>
        <taxon>Methylomonas</taxon>
    </lineage>
</organism>
<keyword evidence="3 5" id="KW-1133">Transmembrane helix</keyword>
<evidence type="ECO:0000256" key="5">
    <source>
        <dbReference type="SAM" id="Phobius"/>
    </source>
</evidence>
<feature type="transmembrane region" description="Helical" evidence="5">
    <location>
        <begin position="108"/>
        <end position="127"/>
    </location>
</feature>
<dbReference type="AlphaFoldDB" id="G0A3H6"/>
<keyword evidence="4 5" id="KW-0472">Membrane</keyword>
<dbReference type="Proteomes" id="UP000008888">
    <property type="component" value="Chromosome"/>
</dbReference>
<reference evidence="7 8" key="1">
    <citation type="journal article" date="2011" name="J. Bacteriol.">
        <title>Complete Genome Sequence of the Aerobic Marine Methanotroph Methylomonas methanica MC09.</title>
        <authorList>
            <person name="Boden R."/>
            <person name="Cunliffe M."/>
            <person name="Scanlan J."/>
            <person name="Moussard H."/>
            <person name="Kits K.D."/>
            <person name="Klotz M.G."/>
            <person name="Jetten M.S."/>
            <person name="Vuilleumier S."/>
            <person name="Han J."/>
            <person name="Peters L."/>
            <person name="Mikhailova N."/>
            <person name="Teshima H."/>
            <person name="Tapia R."/>
            <person name="Kyrpides N."/>
            <person name="Ivanova N."/>
            <person name="Pagani I."/>
            <person name="Cheng J.F."/>
            <person name="Goodwin L."/>
            <person name="Han C."/>
            <person name="Hauser L."/>
            <person name="Land M.L."/>
            <person name="Lapidus A."/>
            <person name="Lucas S."/>
            <person name="Pitluck S."/>
            <person name="Woyke T."/>
            <person name="Stein L."/>
            <person name="Murrell J.C."/>
        </authorList>
    </citation>
    <scope>NUCLEOTIDE SEQUENCE [LARGE SCALE GENOMIC DNA]</scope>
    <source>
        <strain evidence="7 8">MC09</strain>
    </source>
</reference>
<dbReference type="InterPro" id="IPR007016">
    <property type="entry name" value="O-antigen_ligase-rel_domated"/>
</dbReference>
<dbReference type="Pfam" id="PF04932">
    <property type="entry name" value="Wzy_C"/>
    <property type="match status" value="1"/>
</dbReference>
<dbReference type="PANTHER" id="PTHR37422:SF13">
    <property type="entry name" value="LIPOPOLYSACCHARIDE BIOSYNTHESIS PROTEIN PA4999-RELATED"/>
    <property type="match status" value="1"/>
</dbReference>
<sequence>MSCYQKDIFYSCVNAAKPEGVYGATWENQWFKLFWLGGITLLMLNLGWTFKLGNINNVEKAVFLIASLILVFKSPLNKISLIGYGFIAFSILFFGALTEFSEYSWSRLGLAFTALLSLLNFFIVRPSDEDRLLILRTLAVIAPILVLYGIGLSVAGIKPLYMKDHTGAMRMGGATYPAFLAAAAYCSSIAAASLFMCTRKSFYIALVFTCLFISILSGSRMPSLCAAISSFAILFVALKSWSARAGFVMAGLLIMAIFLVTLGDQILLRFMSHSTSGRDLLWGALQEWIHYYPWFGVGFGHHHLLIPAYVTQITGTIAPHNEYIRLSAELGYPGASLFILGIVFLYFFSATNRQSADIFLAFVVTATHLLYAYSDNVFFLTYCYFGPLAYALGSGLRYSPLFIEDK</sequence>
<evidence type="ECO:0000313" key="8">
    <source>
        <dbReference type="Proteomes" id="UP000008888"/>
    </source>
</evidence>
<feature type="transmembrane region" description="Helical" evidence="5">
    <location>
        <begin position="201"/>
        <end position="217"/>
    </location>
</feature>
<evidence type="ECO:0000313" key="7">
    <source>
        <dbReference type="EMBL" id="AEG00275.1"/>
    </source>
</evidence>
<dbReference type="InterPro" id="IPR051533">
    <property type="entry name" value="WaaL-like"/>
</dbReference>
<feature type="transmembrane region" description="Helical" evidence="5">
    <location>
        <begin position="176"/>
        <end position="195"/>
    </location>
</feature>
<feature type="transmembrane region" description="Helical" evidence="5">
    <location>
        <begin position="82"/>
        <end position="101"/>
    </location>
</feature>
<feature type="domain" description="O-antigen ligase-related" evidence="6">
    <location>
        <begin position="206"/>
        <end position="339"/>
    </location>
</feature>
<keyword evidence="2 5" id="KW-0812">Transmembrane</keyword>
<gene>
    <name evidence="7" type="ordered locus">Metme_1859</name>
</gene>
<feature type="transmembrane region" description="Helical" evidence="5">
    <location>
        <begin position="133"/>
        <end position="155"/>
    </location>
</feature>
<feature type="transmembrane region" description="Helical" evidence="5">
    <location>
        <begin position="330"/>
        <end position="348"/>
    </location>
</feature>
<evidence type="ECO:0000256" key="4">
    <source>
        <dbReference type="ARBA" id="ARBA00023136"/>
    </source>
</evidence>
<dbReference type="eggNOG" id="COG3307">
    <property type="taxonomic scope" value="Bacteria"/>
</dbReference>
<reference key="2">
    <citation type="submission" date="2011-05" db="EMBL/GenBank/DDBJ databases">
        <title>Complete genome sequence of the aerobic marine methanotroph Methylomonas methanica MC09.</title>
        <authorList>
            <person name="Boden R."/>
            <person name="Cunliffe M."/>
            <person name="Scanlan J."/>
            <person name="Moussard H."/>
            <person name="Kits K.D."/>
            <person name="Klotz M."/>
            <person name="Jetten M."/>
            <person name="Vuilleumier S."/>
            <person name="Han J."/>
            <person name="Peters L."/>
            <person name="Mikhailova N."/>
            <person name="Teshima H."/>
            <person name="Tapia R."/>
            <person name="Kyrpides N."/>
            <person name="Ivanova N."/>
            <person name="Pagani I."/>
            <person name="Cheng J.-F."/>
            <person name="Goodwin L."/>
            <person name="Han C."/>
            <person name="Hauser L."/>
            <person name="Land M."/>
            <person name="Lapidus A."/>
            <person name="Lucas S."/>
            <person name="Pitluck S."/>
            <person name="Woyke T."/>
            <person name="Stein L.Y."/>
            <person name="Murrell C."/>
        </authorList>
    </citation>
    <scope>NUCLEOTIDE SEQUENCE</scope>
    <source>
        <strain>MC09</strain>
    </source>
</reference>
<comment type="subcellular location">
    <subcellularLocation>
        <location evidence="1">Membrane</location>
        <topology evidence="1">Multi-pass membrane protein</topology>
    </subcellularLocation>
</comment>
<evidence type="ECO:0000256" key="3">
    <source>
        <dbReference type="ARBA" id="ARBA00022989"/>
    </source>
</evidence>
<dbReference type="OrthoDB" id="7546256at2"/>
<dbReference type="HOGENOM" id="CLU_677577_0_0_6"/>
<dbReference type="EMBL" id="CP002738">
    <property type="protein sequence ID" value="AEG00275.1"/>
    <property type="molecule type" value="Genomic_DNA"/>
</dbReference>
<reference evidence="8" key="3">
    <citation type="submission" date="2011-05" db="EMBL/GenBank/DDBJ databases">
        <title>Complete sequence of Methylomonas methanica MC09.</title>
        <authorList>
            <consortium name="US DOE Joint Genome Institute"/>
            <person name="Lucas S."/>
            <person name="Han J."/>
            <person name="Lapidus A."/>
            <person name="Cheng J.-F."/>
            <person name="Goodwin L."/>
            <person name="Pitluck S."/>
            <person name="Peters L."/>
            <person name="Mikhailova N."/>
            <person name="Teshima H."/>
            <person name="Han C."/>
            <person name="Tapia R."/>
            <person name="Land M."/>
            <person name="Hauser L."/>
            <person name="Kyrpides N."/>
            <person name="Ivanova N."/>
            <person name="Pagani I."/>
            <person name="Stein L."/>
            <person name="Woyke T."/>
        </authorList>
    </citation>
    <scope>NUCLEOTIDE SEQUENCE [LARGE SCALE GENOMIC DNA]</scope>
    <source>
        <strain evidence="8">MC09</strain>
    </source>
</reference>
<feature type="transmembrane region" description="Helical" evidence="5">
    <location>
        <begin position="30"/>
        <end position="48"/>
    </location>
</feature>
<dbReference type="RefSeq" id="WP_013818526.1">
    <property type="nucleotide sequence ID" value="NC_015572.1"/>
</dbReference>
<proteinExistence type="predicted"/>
<dbReference type="STRING" id="857087.Metme_1859"/>
<accession>G0A3H6</accession>